<dbReference type="SUPFAM" id="SSF48371">
    <property type="entry name" value="ARM repeat"/>
    <property type="match status" value="1"/>
</dbReference>
<dbReference type="KEGG" id="mxa:MXAN_6290"/>
<dbReference type="EnsemblBacteria" id="ABF89780">
    <property type="protein sequence ID" value="ABF89780"/>
    <property type="gene ID" value="MXAN_6290"/>
</dbReference>
<evidence type="ECO:0000256" key="1">
    <source>
        <dbReference type="SAM" id="MobiDB-lite"/>
    </source>
</evidence>
<accession>Q1CYV7</accession>
<dbReference type="InterPro" id="IPR016024">
    <property type="entry name" value="ARM-type_fold"/>
</dbReference>
<dbReference type="Gene3D" id="1.25.10.90">
    <property type="match status" value="1"/>
</dbReference>
<dbReference type="EMBL" id="CP000113">
    <property type="protein sequence ID" value="ABF89780.1"/>
    <property type="molecule type" value="Genomic_DNA"/>
</dbReference>
<protein>
    <recommendedName>
        <fullName evidence="4">DNA alkylation repair protein</fullName>
    </recommendedName>
</protein>
<name>Q1CYV7_MYXXD</name>
<dbReference type="STRING" id="246197.MXAN_6290"/>
<dbReference type="AlphaFoldDB" id="Q1CYV7"/>
<dbReference type="OrthoDB" id="7345147at2"/>
<dbReference type="eggNOG" id="COG4912">
    <property type="taxonomic scope" value="Bacteria"/>
</dbReference>
<dbReference type="PANTHER" id="PTHR41291:SF1">
    <property type="entry name" value="DNA ALKYLATION REPAIR PROTEIN"/>
    <property type="match status" value="1"/>
</dbReference>
<gene>
    <name evidence="2" type="ordered locus">MXAN_6290</name>
</gene>
<evidence type="ECO:0000313" key="3">
    <source>
        <dbReference type="Proteomes" id="UP000002402"/>
    </source>
</evidence>
<proteinExistence type="predicted"/>
<dbReference type="Pfam" id="PF08713">
    <property type="entry name" value="DNA_alkylation"/>
    <property type="match status" value="1"/>
</dbReference>
<keyword evidence="3" id="KW-1185">Reference proteome</keyword>
<sequence>MGGDWRPRTSPGRLSVLRFRLEWRQRRGGSLARMISRRWASTRAGYARLVASFRFPWLRCHIRMAAPSLPKLRGGSERKWFSTEGACGATLPAALKPPPVEVLPMPKTMSLSQVMKLLEGHGDEKVRQRYVRDGVVDNVFGVLLGKIRGLAATLGTNHGLGLELWGTGNHDARILACMLLDPAALTEKEARGLLEPLSNPTLVDELVGRVLVHAPVAPKLQEKWMDGSKELPRRAGWKLLAGRIARGLEKELDVGATLERIERELPDAPYRVKEGINFCLVWIGLHLPAYTSEAIAIGERLGRWDPRPIPKGCTSSYAPDWISAALALRKGEKTEARKAMEAAAKAKAPRGEGKPAVAKAKVASARKKSTAKKPSARTRAR</sequence>
<dbReference type="InterPro" id="IPR014825">
    <property type="entry name" value="DNA_alkylation"/>
</dbReference>
<feature type="compositionally biased region" description="Basic residues" evidence="1">
    <location>
        <begin position="364"/>
        <end position="381"/>
    </location>
</feature>
<feature type="compositionally biased region" description="Low complexity" evidence="1">
    <location>
        <begin position="354"/>
        <end position="363"/>
    </location>
</feature>
<feature type="region of interest" description="Disordered" evidence="1">
    <location>
        <begin position="344"/>
        <end position="381"/>
    </location>
</feature>
<dbReference type="HOGENOM" id="CLU_061369_0_0_7"/>
<dbReference type="Proteomes" id="UP000002402">
    <property type="component" value="Chromosome"/>
</dbReference>
<organism evidence="2 3">
    <name type="scientific">Myxococcus xanthus (strain DK1622)</name>
    <dbReference type="NCBI Taxonomy" id="246197"/>
    <lineage>
        <taxon>Bacteria</taxon>
        <taxon>Pseudomonadati</taxon>
        <taxon>Myxococcota</taxon>
        <taxon>Myxococcia</taxon>
        <taxon>Myxococcales</taxon>
        <taxon>Cystobacterineae</taxon>
        <taxon>Myxococcaceae</taxon>
        <taxon>Myxococcus</taxon>
    </lineage>
</organism>
<evidence type="ECO:0008006" key="4">
    <source>
        <dbReference type="Google" id="ProtNLM"/>
    </source>
</evidence>
<reference evidence="2 3" key="1">
    <citation type="journal article" date="2006" name="Proc. Natl. Acad. Sci. U.S.A.">
        <title>Evolution of sensory complexity recorded in a myxobacterial genome.</title>
        <authorList>
            <person name="Goldman B.S."/>
            <person name="Nierman W.C."/>
            <person name="Kaiser D."/>
            <person name="Slater S.C."/>
            <person name="Durkin A.S."/>
            <person name="Eisen J.A."/>
            <person name="Ronning C.M."/>
            <person name="Barbazuk W.B."/>
            <person name="Blanchard M."/>
            <person name="Field C."/>
            <person name="Halling C."/>
            <person name="Hinkle G."/>
            <person name="Iartchuk O."/>
            <person name="Kim H.S."/>
            <person name="Mackenzie C."/>
            <person name="Madupu R."/>
            <person name="Miller N."/>
            <person name="Shvartsbeyn A."/>
            <person name="Sullivan S.A."/>
            <person name="Vaudin M."/>
            <person name="Wiegand R."/>
            <person name="Kaplan H.B."/>
        </authorList>
    </citation>
    <scope>NUCLEOTIDE SEQUENCE [LARGE SCALE GENOMIC DNA]</scope>
    <source>
        <strain evidence="3">DK1622</strain>
    </source>
</reference>
<dbReference type="CDD" id="cd06561">
    <property type="entry name" value="AlkD_like"/>
    <property type="match status" value="1"/>
</dbReference>
<evidence type="ECO:0000313" key="2">
    <source>
        <dbReference type="EMBL" id="ABF89780.1"/>
    </source>
</evidence>
<dbReference type="PANTHER" id="PTHR41291">
    <property type="entry name" value="DNA ALKYLATION REPAIR PROTEIN"/>
    <property type="match status" value="1"/>
</dbReference>